<comment type="catalytic activity">
    <reaction evidence="11">
        <text>serotonin + hexadecanoyl-CoA = N-hexadecanoyl-serotonin + CoA + H(+)</text>
        <dbReference type="Rhea" id="RHEA:51384"/>
        <dbReference type="ChEBI" id="CHEBI:15378"/>
        <dbReference type="ChEBI" id="CHEBI:57287"/>
        <dbReference type="ChEBI" id="CHEBI:57379"/>
        <dbReference type="ChEBI" id="CHEBI:134059"/>
        <dbReference type="ChEBI" id="CHEBI:350546"/>
    </reaction>
    <physiologicalReaction direction="left-to-right" evidence="11">
        <dbReference type="Rhea" id="RHEA:51385"/>
    </physiologicalReaction>
</comment>
<feature type="compositionally biased region" description="Low complexity" evidence="14">
    <location>
        <begin position="11"/>
        <end position="23"/>
    </location>
</feature>
<comment type="similarity">
    <text evidence="4">Belongs to the acetyltransferase family. AANAT subfamily.</text>
</comment>
<evidence type="ECO:0000256" key="7">
    <source>
        <dbReference type="ARBA" id="ARBA00050849"/>
    </source>
</evidence>
<evidence type="ECO:0000256" key="6">
    <source>
        <dbReference type="ARBA" id="ARBA00050189"/>
    </source>
</evidence>
<keyword evidence="1" id="KW-0808">Transferase</keyword>
<feature type="region of interest" description="Disordered" evidence="14">
    <location>
        <begin position="1"/>
        <end position="24"/>
    </location>
</feature>
<comment type="catalytic activity">
    <reaction evidence="7">
        <text>serotonin + octadecanoyl-CoA = N-octadecanoyl-serotonin + CoA + H(+)</text>
        <dbReference type="Rhea" id="RHEA:51400"/>
        <dbReference type="ChEBI" id="CHEBI:15378"/>
        <dbReference type="ChEBI" id="CHEBI:57287"/>
        <dbReference type="ChEBI" id="CHEBI:57394"/>
        <dbReference type="ChEBI" id="CHEBI:134065"/>
        <dbReference type="ChEBI" id="CHEBI:350546"/>
    </reaction>
    <physiologicalReaction direction="left-to-right" evidence="7">
        <dbReference type="Rhea" id="RHEA:51401"/>
    </physiologicalReaction>
</comment>
<reference evidence="15 16" key="1">
    <citation type="submission" date="2024-05" db="EMBL/GenBank/DDBJ databases">
        <authorList>
            <person name="Wallberg A."/>
        </authorList>
    </citation>
    <scope>NUCLEOTIDE SEQUENCE [LARGE SCALE GENOMIC DNA]</scope>
</reference>
<evidence type="ECO:0000256" key="12">
    <source>
        <dbReference type="ARBA" id="ARBA00052335"/>
    </source>
</evidence>
<gene>
    <name evidence="15" type="ORF">MNOR_LOCUS32269</name>
</gene>
<dbReference type="Gene3D" id="3.40.630.30">
    <property type="match status" value="1"/>
</dbReference>
<proteinExistence type="inferred from homology"/>
<comment type="catalytic activity">
    <reaction evidence="9">
        <text>dopamine + acetyl-CoA = N-acetyldopamine + CoA + H(+)</text>
        <dbReference type="Rhea" id="RHEA:51388"/>
        <dbReference type="ChEBI" id="CHEBI:15378"/>
        <dbReference type="ChEBI" id="CHEBI:57287"/>
        <dbReference type="ChEBI" id="CHEBI:57288"/>
        <dbReference type="ChEBI" id="CHEBI:59905"/>
        <dbReference type="ChEBI" id="CHEBI:125678"/>
    </reaction>
    <physiologicalReaction direction="left-to-right" evidence="9">
        <dbReference type="Rhea" id="RHEA:51389"/>
    </physiologicalReaction>
</comment>
<evidence type="ECO:0000256" key="10">
    <source>
        <dbReference type="ARBA" id="ARBA00051823"/>
    </source>
</evidence>
<dbReference type="InterPro" id="IPR016181">
    <property type="entry name" value="Acyl_CoA_acyltransferase"/>
</dbReference>
<dbReference type="EC" id="2.3.1.87" evidence="5"/>
<evidence type="ECO:0000256" key="8">
    <source>
        <dbReference type="ARBA" id="ARBA00051284"/>
    </source>
</evidence>
<evidence type="ECO:0000256" key="13">
    <source>
        <dbReference type="ARBA" id="ARBA00052491"/>
    </source>
</evidence>
<evidence type="ECO:0000256" key="1">
    <source>
        <dbReference type="ARBA" id="ARBA00022679"/>
    </source>
</evidence>
<dbReference type="PANTHER" id="PTHR20905">
    <property type="entry name" value="N-ACETYLTRANSFERASE-RELATED"/>
    <property type="match status" value="1"/>
</dbReference>
<evidence type="ECO:0000256" key="3">
    <source>
        <dbReference type="ARBA" id="ARBA00037926"/>
    </source>
</evidence>
<dbReference type="CDD" id="cd04301">
    <property type="entry name" value="NAT_SF"/>
    <property type="match status" value="1"/>
</dbReference>
<evidence type="ECO:0000256" key="11">
    <source>
        <dbReference type="ARBA" id="ARBA00052178"/>
    </source>
</evidence>
<evidence type="ECO:0000313" key="15">
    <source>
        <dbReference type="EMBL" id="CAL4159398.1"/>
    </source>
</evidence>
<evidence type="ECO:0000256" key="4">
    <source>
        <dbReference type="ARBA" id="ARBA00038182"/>
    </source>
</evidence>
<comment type="pathway">
    <text evidence="3">Aromatic compound metabolism; melatonin biosynthesis; melatonin from serotonin: step 1/2.</text>
</comment>
<dbReference type="Proteomes" id="UP001497623">
    <property type="component" value="Unassembled WGS sequence"/>
</dbReference>
<protein>
    <recommendedName>
        <fullName evidence="5">aralkylamine N-acetyltransferase</fullName>
        <ecNumber evidence="5">2.3.1.87</ecNumber>
    </recommendedName>
</protein>
<keyword evidence="16" id="KW-1185">Reference proteome</keyword>
<sequence length="337" mass="37335">MWSGEGNPLTAAAAKMSGANASKEQAQKSFFGMVDNVASCLRKYSVPLAGKKEGEEGAEGAPIEVQDQQVDGQAATQPAENFNQPPEDVNQTIEELEIPELPVEPELPPDVIYMHDGQIAFKILTAEYIDRAVVLLCNHFFKDEPLGKALYLESPREVDHWLSKVLPHMIAHGMSLMAIDESPEGDGRLVGVAINSVKLKGAVGGPDDFLNWIDPQKDPKMYRIISFLSHLAEDIDFYGNYSVDKFFNFEMLNVDKTYGGRGLASMMVEQSLNLARKHNFRLCLVETTGIFSAKIFSRHGFKTIREVSYGSLRENGKLLFPNTGIHTSARVSIKLLQ</sequence>
<organism evidence="15 16">
    <name type="scientific">Meganyctiphanes norvegica</name>
    <name type="common">Northern krill</name>
    <name type="synonym">Thysanopoda norvegica</name>
    <dbReference type="NCBI Taxonomy" id="48144"/>
    <lineage>
        <taxon>Eukaryota</taxon>
        <taxon>Metazoa</taxon>
        <taxon>Ecdysozoa</taxon>
        <taxon>Arthropoda</taxon>
        <taxon>Crustacea</taxon>
        <taxon>Multicrustacea</taxon>
        <taxon>Malacostraca</taxon>
        <taxon>Eumalacostraca</taxon>
        <taxon>Eucarida</taxon>
        <taxon>Euphausiacea</taxon>
        <taxon>Euphausiidae</taxon>
        <taxon>Meganyctiphanes</taxon>
    </lineage>
</organism>
<evidence type="ECO:0000256" key="9">
    <source>
        <dbReference type="ARBA" id="ARBA00051711"/>
    </source>
</evidence>
<dbReference type="AlphaFoldDB" id="A0AAV2S785"/>
<keyword evidence="2" id="KW-0012">Acyltransferase</keyword>
<evidence type="ECO:0000256" key="5">
    <source>
        <dbReference type="ARBA" id="ARBA00039114"/>
    </source>
</evidence>
<name>A0AAV2S785_MEGNR</name>
<comment type="catalytic activity">
    <reaction evidence="8">
        <text>serotonin + (5Z,8Z,11Z,14Z)-eicosatetraenoyl-CoA = N-[(5Z,8Z,11Z,14Z)-eicosatetraenoyl]-serotonin + CoA + H(+)</text>
        <dbReference type="Rhea" id="RHEA:51396"/>
        <dbReference type="ChEBI" id="CHEBI:15378"/>
        <dbReference type="ChEBI" id="CHEBI:57287"/>
        <dbReference type="ChEBI" id="CHEBI:57368"/>
        <dbReference type="ChEBI" id="CHEBI:132255"/>
        <dbReference type="ChEBI" id="CHEBI:350546"/>
    </reaction>
    <physiologicalReaction direction="left-to-right" evidence="8">
        <dbReference type="Rhea" id="RHEA:51397"/>
    </physiologicalReaction>
</comment>
<dbReference type="SUPFAM" id="SSF55729">
    <property type="entry name" value="Acyl-CoA N-acyltransferases (Nat)"/>
    <property type="match status" value="1"/>
</dbReference>
<comment type="catalytic activity">
    <reaction evidence="10">
        <text>serotonin + (9Z)-octadecenoyl-CoA = N-(9Z-octadecenoyl)-serotonin + CoA + H(+)</text>
        <dbReference type="Rhea" id="RHEA:51392"/>
        <dbReference type="ChEBI" id="CHEBI:15378"/>
        <dbReference type="ChEBI" id="CHEBI:57287"/>
        <dbReference type="ChEBI" id="CHEBI:57387"/>
        <dbReference type="ChEBI" id="CHEBI:134064"/>
        <dbReference type="ChEBI" id="CHEBI:350546"/>
    </reaction>
    <physiologicalReaction direction="left-to-right" evidence="10">
        <dbReference type="Rhea" id="RHEA:51393"/>
    </physiologicalReaction>
</comment>
<accession>A0AAV2S785</accession>
<comment type="caution">
    <text evidence="15">The sequence shown here is derived from an EMBL/GenBank/DDBJ whole genome shotgun (WGS) entry which is preliminary data.</text>
</comment>
<dbReference type="EMBL" id="CAXKWB010043514">
    <property type="protein sequence ID" value="CAL4159398.1"/>
    <property type="molecule type" value="Genomic_DNA"/>
</dbReference>
<evidence type="ECO:0000313" key="16">
    <source>
        <dbReference type="Proteomes" id="UP001497623"/>
    </source>
</evidence>
<dbReference type="FunFam" id="3.40.630.30:FF:000046">
    <property type="entry name" value="Dopamine N-acetyltransferase"/>
    <property type="match status" value="1"/>
</dbReference>
<comment type="catalytic activity">
    <reaction evidence="12">
        <text>dopamine + hexadecanoyl-CoA = N-hexadecanoyl-dopamine + CoA + H(+)</text>
        <dbReference type="Rhea" id="RHEA:51376"/>
        <dbReference type="ChEBI" id="CHEBI:15378"/>
        <dbReference type="ChEBI" id="CHEBI:57287"/>
        <dbReference type="ChEBI" id="CHEBI:57379"/>
        <dbReference type="ChEBI" id="CHEBI:59905"/>
        <dbReference type="ChEBI" id="CHEBI:134058"/>
    </reaction>
    <physiologicalReaction direction="left-to-right" evidence="12">
        <dbReference type="Rhea" id="RHEA:51377"/>
    </physiologicalReaction>
</comment>
<comment type="catalytic activity">
    <reaction evidence="13">
        <text>serotonin + acetyl-CoA = N-acetylserotonin + CoA + H(+)</text>
        <dbReference type="Rhea" id="RHEA:25217"/>
        <dbReference type="ChEBI" id="CHEBI:15378"/>
        <dbReference type="ChEBI" id="CHEBI:17697"/>
        <dbReference type="ChEBI" id="CHEBI:57287"/>
        <dbReference type="ChEBI" id="CHEBI:57288"/>
        <dbReference type="ChEBI" id="CHEBI:350546"/>
        <dbReference type="EC" id="2.3.1.87"/>
    </reaction>
    <physiologicalReaction direction="left-to-right" evidence="13">
        <dbReference type="Rhea" id="RHEA:25218"/>
    </physiologicalReaction>
</comment>
<evidence type="ECO:0000256" key="2">
    <source>
        <dbReference type="ARBA" id="ARBA00023315"/>
    </source>
</evidence>
<dbReference type="PANTHER" id="PTHR20905:SF1">
    <property type="entry name" value="AT07410P-RELATED"/>
    <property type="match status" value="1"/>
</dbReference>
<dbReference type="GO" id="GO:0004059">
    <property type="term" value="F:aralkylamine N-acetyltransferase activity"/>
    <property type="evidence" value="ECO:0007669"/>
    <property type="project" value="UniProtKB-EC"/>
</dbReference>
<comment type="catalytic activity">
    <reaction evidence="6">
        <text>dopamine + (9Z)-octadecenoyl-CoA = N-(9Z-octadecanoyl)-dopamine + CoA + H(+)</text>
        <dbReference type="Rhea" id="RHEA:51380"/>
        <dbReference type="ChEBI" id="CHEBI:15378"/>
        <dbReference type="ChEBI" id="CHEBI:31883"/>
        <dbReference type="ChEBI" id="CHEBI:57287"/>
        <dbReference type="ChEBI" id="CHEBI:57387"/>
        <dbReference type="ChEBI" id="CHEBI:59905"/>
    </reaction>
    <physiologicalReaction direction="left-to-right" evidence="6">
        <dbReference type="Rhea" id="RHEA:51381"/>
    </physiologicalReaction>
</comment>
<evidence type="ECO:0000256" key="14">
    <source>
        <dbReference type="SAM" id="MobiDB-lite"/>
    </source>
</evidence>